<dbReference type="PANTHER" id="PTHR46481:SF7">
    <property type="entry name" value="ZINC FINGER BED DOMAIN-CONTAINING PROTEIN RICESLEEPER 2-LIKE"/>
    <property type="match status" value="1"/>
</dbReference>
<organism evidence="1 2">
    <name type="scientific">Chenopodium quinoa</name>
    <name type="common">Quinoa</name>
    <dbReference type="NCBI Taxonomy" id="63459"/>
    <lineage>
        <taxon>Eukaryota</taxon>
        <taxon>Viridiplantae</taxon>
        <taxon>Streptophyta</taxon>
        <taxon>Embryophyta</taxon>
        <taxon>Tracheophyta</taxon>
        <taxon>Spermatophyta</taxon>
        <taxon>Magnoliopsida</taxon>
        <taxon>eudicotyledons</taxon>
        <taxon>Gunneridae</taxon>
        <taxon>Pentapetalae</taxon>
        <taxon>Caryophyllales</taxon>
        <taxon>Chenopodiaceae</taxon>
        <taxon>Chenopodioideae</taxon>
        <taxon>Atripliceae</taxon>
        <taxon>Chenopodium</taxon>
    </lineage>
</organism>
<protein>
    <submittedName>
        <fullName evidence="1">Uncharacterized protein</fullName>
    </submittedName>
</protein>
<keyword evidence="2" id="KW-1185">Reference proteome</keyword>
<reference evidence="1" key="2">
    <citation type="submission" date="2021-03" db="UniProtKB">
        <authorList>
            <consortium name="EnsemblPlants"/>
        </authorList>
    </citation>
    <scope>IDENTIFICATION</scope>
</reference>
<evidence type="ECO:0000313" key="1">
    <source>
        <dbReference type="EnsemblPlants" id="AUR62043587-RA:cds"/>
    </source>
</evidence>
<reference evidence="1" key="1">
    <citation type="journal article" date="2017" name="Nature">
        <title>The genome of Chenopodium quinoa.</title>
        <authorList>
            <person name="Jarvis D.E."/>
            <person name="Ho Y.S."/>
            <person name="Lightfoot D.J."/>
            <person name="Schmoeckel S.M."/>
            <person name="Li B."/>
            <person name="Borm T.J.A."/>
            <person name="Ohyanagi H."/>
            <person name="Mineta K."/>
            <person name="Michell C.T."/>
            <person name="Saber N."/>
            <person name="Kharbatia N.M."/>
            <person name="Rupper R.R."/>
            <person name="Sharp A.R."/>
            <person name="Dally N."/>
            <person name="Boughton B.A."/>
            <person name="Woo Y.H."/>
            <person name="Gao G."/>
            <person name="Schijlen E.G.W.M."/>
            <person name="Guo X."/>
            <person name="Momin A.A."/>
            <person name="Negrao S."/>
            <person name="Al-Babili S."/>
            <person name="Gehring C."/>
            <person name="Roessner U."/>
            <person name="Jung C."/>
            <person name="Murphy K."/>
            <person name="Arold S.T."/>
            <person name="Gojobori T."/>
            <person name="van der Linden C.G."/>
            <person name="van Loo E.N."/>
            <person name="Jellen E.N."/>
            <person name="Maughan P.J."/>
            <person name="Tester M."/>
        </authorList>
    </citation>
    <scope>NUCLEOTIDE SEQUENCE [LARGE SCALE GENOMIC DNA]</scope>
    <source>
        <strain evidence="1">cv. PI 614886</strain>
    </source>
</reference>
<dbReference type="Gramene" id="AUR62043587-RA">
    <property type="protein sequence ID" value="AUR62043587-RA:cds"/>
    <property type="gene ID" value="AUR62043587"/>
</dbReference>
<name>A0A803NBY1_CHEQI</name>
<dbReference type="AlphaFoldDB" id="A0A803NBY1"/>
<accession>A0A803NBY1</accession>
<dbReference type="SUPFAM" id="SSF140996">
    <property type="entry name" value="Hermes dimerisation domain"/>
    <property type="match status" value="1"/>
</dbReference>
<evidence type="ECO:0000313" key="2">
    <source>
        <dbReference type="Proteomes" id="UP000596660"/>
    </source>
</evidence>
<proteinExistence type="predicted"/>
<dbReference type="InterPro" id="IPR052035">
    <property type="entry name" value="ZnF_BED_domain_contain"/>
</dbReference>
<dbReference type="Proteomes" id="UP000596660">
    <property type="component" value="Unplaced"/>
</dbReference>
<dbReference type="EnsemblPlants" id="AUR62043587-RA">
    <property type="protein sequence ID" value="AUR62043587-RA:cds"/>
    <property type="gene ID" value="AUR62043587"/>
</dbReference>
<sequence length="237" mass="27400">MTIEIGGRIDQSRAAMVDFGRFKGKRRPPDTRCPPPTSAKTLSACCISHRARKLRALINKEPRILILAIWRALNLKEYVENGKLRAECKFYPKTFAADGNLNGSKNVKNHAESCLGNHVNIEKEKGKEKQTKLYFDQEHESGELKRGSRIINLNDVRETLIHMIIVDELPFKHVEKSGFRHFVQVACPQFHIPSRVTIARDCLKLYYSEKVKLREMFKTCQRIYVTTDTWTSIQRIN</sequence>
<dbReference type="PANTHER" id="PTHR46481">
    <property type="entry name" value="ZINC FINGER BED DOMAIN-CONTAINING PROTEIN 4"/>
    <property type="match status" value="1"/>
</dbReference>